<feature type="domain" description="HTH marR-type" evidence="2">
    <location>
        <begin position="17"/>
        <end position="153"/>
    </location>
</feature>
<evidence type="ECO:0000256" key="1">
    <source>
        <dbReference type="SAM" id="MobiDB-lite"/>
    </source>
</evidence>
<evidence type="ECO:0000313" key="3">
    <source>
        <dbReference type="EMBL" id="CAA9536234.1"/>
    </source>
</evidence>
<feature type="compositionally biased region" description="Low complexity" evidence="1">
    <location>
        <begin position="164"/>
        <end position="177"/>
    </location>
</feature>
<dbReference type="GO" id="GO:0003700">
    <property type="term" value="F:DNA-binding transcription factor activity"/>
    <property type="evidence" value="ECO:0007669"/>
    <property type="project" value="InterPro"/>
</dbReference>
<accession>A0A6J4U253</accession>
<name>A0A6J4U253_9BACT</name>
<reference evidence="3" key="1">
    <citation type="submission" date="2020-02" db="EMBL/GenBank/DDBJ databases">
        <authorList>
            <person name="Meier V. D."/>
        </authorList>
    </citation>
    <scope>NUCLEOTIDE SEQUENCE</scope>
    <source>
        <strain evidence="3">AVDCRST_MAG73</strain>
    </source>
</reference>
<dbReference type="SUPFAM" id="SSF46785">
    <property type="entry name" value="Winged helix' DNA-binding domain"/>
    <property type="match status" value="1"/>
</dbReference>
<dbReference type="PROSITE" id="PS50995">
    <property type="entry name" value="HTH_MARR_2"/>
    <property type="match status" value="1"/>
</dbReference>
<dbReference type="InterPro" id="IPR039422">
    <property type="entry name" value="MarR/SlyA-like"/>
</dbReference>
<protein>
    <recommendedName>
        <fullName evidence="2">HTH marR-type domain-containing protein</fullName>
    </recommendedName>
</protein>
<gene>
    <name evidence="3" type="ORF">AVDCRST_MAG73-1485</name>
</gene>
<proteinExistence type="predicted"/>
<dbReference type="InterPro" id="IPR036388">
    <property type="entry name" value="WH-like_DNA-bd_sf"/>
</dbReference>
<feature type="region of interest" description="Disordered" evidence="1">
    <location>
        <begin position="164"/>
        <end position="187"/>
    </location>
</feature>
<evidence type="ECO:0000259" key="2">
    <source>
        <dbReference type="PROSITE" id="PS50995"/>
    </source>
</evidence>
<dbReference type="GO" id="GO:0006950">
    <property type="term" value="P:response to stress"/>
    <property type="evidence" value="ECO:0007669"/>
    <property type="project" value="TreeGrafter"/>
</dbReference>
<sequence>MNTSESETSHAPEDPVPDSLVDAAFAEIAELGKLLHTTLGCHPVAAGRPPGQIKALLILDHHGRRTVGEVAAGIGVSMPTASELLDRLVEEGLAERETNPSDRRQVFVRPTAAARAIGGQIKAARRHQLRAAIARLDPAERPVFVRSLAALTAALRDDLDRAVALGPPGPMTTGPLGADSTRKDRSR</sequence>
<dbReference type="CDD" id="cd00090">
    <property type="entry name" value="HTH_ARSR"/>
    <property type="match status" value="1"/>
</dbReference>
<dbReference type="PANTHER" id="PTHR33164:SF57">
    <property type="entry name" value="MARR-FAMILY TRANSCRIPTIONAL REGULATOR"/>
    <property type="match status" value="1"/>
</dbReference>
<dbReference type="Gene3D" id="1.10.10.10">
    <property type="entry name" value="Winged helix-like DNA-binding domain superfamily/Winged helix DNA-binding domain"/>
    <property type="match status" value="1"/>
</dbReference>
<dbReference type="InterPro" id="IPR011991">
    <property type="entry name" value="ArsR-like_HTH"/>
</dbReference>
<dbReference type="EMBL" id="CADCWE010000087">
    <property type="protein sequence ID" value="CAA9536234.1"/>
    <property type="molecule type" value="Genomic_DNA"/>
</dbReference>
<dbReference type="AlphaFoldDB" id="A0A6J4U253"/>
<dbReference type="InterPro" id="IPR000835">
    <property type="entry name" value="HTH_MarR-typ"/>
</dbReference>
<dbReference type="PANTHER" id="PTHR33164">
    <property type="entry name" value="TRANSCRIPTIONAL REGULATOR, MARR FAMILY"/>
    <property type="match status" value="1"/>
</dbReference>
<organism evidence="3">
    <name type="scientific">uncultured Thermomicrobiales bacterium</name>
    <dbReference type="NCBI Taxonomy" id="1645740"/>
    <lineage>
        <taxon>Bacteria</taxon>
        <taxon>Pseudomonadati</taxon>
        <taxon>Thermomicrobiota</taxon>
        <taxon>Thermomicrobia</taxon>
        <taxon>Thermomicrobiales</taxon>
        <taxon>environmental samples</taxon>
    </lineage>
</organism>
<dbReference type="Pfam" id="PF12802">
    <property type="entry name" value="MarR_2"/>
    <property type="match status" value="1"/>
</dbReference>
<dbReference type="InterPro" id="IPR036390">
    <property type="entry name" value="WH_DNA-bd_sf"/>
</dbReference>
<dbReference type="SMART" id="SM00347">
    <property type="entry name" value="HTH_MARR"/>
    <property type="match status" value="1"/>
</dbReference>